<dbReference type="Pfam" id="PF03091">
    <property type="entry name" value="CutA1"/>
    <property type="match status" value="1"/>
</dbReference>
<dbReference type="InterPro" id="IPR004323">
    <property type="entry name" value="Ion_tolerance_CutA"/>
</dbReference>
<dbReference type="PANTHER" id="PTHR23419:SF8">
    <property type="entry name" value="FI09726P"/>
    <property type="match status" value="1"/>
</dbReference>
<dbReference type="SUPFAM" id="SSF54913">
    <property type="entry name" value="GlnB-like"/>
    <property type="match status" value="1"/>
</dbReference>
<name>A0ABV6S669_9SPHN</name>
<dbReference type="RefSeq" id="WP_267219602.1">
    <property type="nucleotide sequence ID" value="NZ_JAPCWC010000004.1"/>
</dbReference>
<dbReference type="Gene3D" id="3.30.70.120">
    <property type="match status" value="1"/>
</dbReference>
<proteinExistence type="inferred from homology"/>
<reference evidence="3 4" key="1">
    <citation type="submission" date="2024-09" db="EMBL/GenBank/DDBJ databases">
        <authorList>
            <person name="Sun Q."/>
            <person name="Mori K."/>
        </authorList>
    </citation>
    <scope>NUCLEOTIDE SEQUENCE [LARGE SCALE GENOMIC DNA]</scope>
    <source>
        <strain evidence="3 4">CICC 11035S</strain>
    </source>
</reference>
<feature type="compositionally biased region" description="Polar residues" evidence="2">
    <location>
        <begin position="1"/>
        <end position="17"/>
    </location>
</feature>
<accession>A0ABV6S669</accession>
<gene>
    <name evidence="3" type="primary">cutA</name>
    <name evidence="3" type="ORF">ACFFF8_07010</name>
</gene>
<protein>
    <submittedName>
        <fullName evidence="3">Divalent-cation tolerance protein CutA</fullName>
    </submittedName>
</protein>
<comment type="caution">
    <text evidence="3">The sequence shown here is derived from an EMBL/GenBank/DDBJ whole genome shotgun (WGS) entry which is preliminary data.</text>
</comment>
<dbReference type="PANTHER" id="PTHR23419">
    <property type="entry name" value="DIVALENT CATION TOLERANCE CUTA-RELATED"/>
    <property type="match status" value="1"/>
</dbReference>
<organism evidence="3 4">
    <name type="scientific">Novosphingobium clariflavum</name>
    <dbReference type="NCBI Taxonomy" id="2029884"/>
    <lineage>
        <taxon>Bacteria</taxon>
        <taxon>Pseudomonadati</taxon>
        <taxon>Pseudomonadota</taxon>
        <taxon>Alphaproteobacteria</taxon>
        <taxon>Sphingomonadales</taxon>
        <taxon>Sphingomonadaceae</taxon>
        <taxon>Novosphingobium</taxon>
    </lineage>
</organism>
<dbReference type="EMBL" id="JBHLTM010000027">
    <property type="protein sequence ID" value="MFC0684339.1"/>
    <property type="molecule type" value="Genomic_DNA"/>
</dbReference>
<evidence type="ECO:0000313" key="3">
    <source>
        <dbReference type="EMBL" id="MFC0684339.1"/>
    </source>
</evidence>
<dbReference type="InterPro" id="IPR011322">
    <property type="entry name" value="N-reg_PII-like_a/b"/>
</dbReference>
<evidence type="ECO:0000256" key="1">
    <source>
        <dbReference type="ARBA" id="ARBA00010169"/>
    </source>
</evidence>
<feature type="region of interest" description="Disordered" evidence="2">
    <location>
        <begin position="1"/>
        <end position="21"/>
    </location>
</feature>
<sequence>MSETKLNETGPNETMPNETGPALIWSPFPDQDSALAVIHALLDEGLAACGNLMPGMTSVFVWNGEKDTAHELGLMVKTNAALLDAAVARLTEMHPYEEPAVLGWRCETGAPGTLAWLASIAPLEEASGTPES</sequence>
<evidence type="ECO:0000256" key="2">
    <source>
        <dbReference type="SAM" id="MobiDB-lite"/>
    </source>
</evidence>
<comment type="similarity">
    <text evidence="1">Belongs to the CutA family.</text>
</comment>
<keyword evidence="4" id="KW-1185">Reference proteome</keyword>
<evidence type="ECO:0000313" key="4">
    <source>
        <dbReference type="Proteomes" id="UP001589858"/>
    </source>
</evidence>
<dbReference type="InterPro" id="IPR015867">
    <property type="entry name" value="N-reg_PII/ATP_PRibTrfase_C"/>
</dbReference>
<dbReference type="Proteomes" id="UP001589858">
    <property type="component" value="Unassembled WGS sequence"/>
</dbReference>